<dbReference type="GO" id="GO:0008360">
    <property type="term" value="P:regulation of cell shape"/>
    <property type="evidence" value="ECO:0007669"/>
    <property type="project" value="UniProtKB-UniRule"/>
</dbReference>
<dbReference type="GO" id="GO:0016740">
    <property type="term" value="F:transferase activity"/>
    <property type="evidence" value="ECO:0007669"/>
    <property type="project" value="UniProtKB-KW"/>
</dbReference>
<evidence type="ECO:0000256" key="7">
    <source>
        <dbReference type="SAM" id="Phobius"/>
    </source>
</evidence>
<evidence type="ECO:0000256" key="5">
    <source>
        <dbReference type="ARBA" id="ARBA00023316"/>
    </source>
</evidence>
<dbReference type="GO" id="GO:0071972">
    <property type="term" value="F:peptidoglycan L,D-transpeptidase activity"/>
    <property type="evidence" value="ECO:0007669"/>
    <property type="project" value="TreeGrafter"/>
</dbReference>
<evidence type="ECO:0000256" key="3">
    <source>
        <dbReference type="ARBA" id="ARBA00022960"/>
    </source>
</evidence>
<dbReference type="InterPro" id="IPR005490">
    <property type="entry name" value="LD_TPept_cat_dom"/>
</dbReference>
<dbReference type="InterPro" id="IPR038054">
    <property type="entry name" value="LD_TPept-like_central_sf"/>
</dbReference>
<dbReference type="InterPro" id="IPR050979">
    <property type="entry name" value="LD-transpeptidase"/>
</dbReference>
<evidence type="ECO:0000256" key="4">
    <source>
        <dbReference type="ARBA" id="ARBA00022984"/>
    </source>
</evidence>
<reference evidence="9" key="1">
    <citation type="journal article" date="2021" name="PeerJ">
        <title>Extensive microbial diversity within the chicken gut microbiome revealed by metagenomics and culture.</title>
        <authorList>
            <person name="Gilroy R."/>
            <person name="Ravi A."/>
            <person name="Getino M."/>
            <person name="Pursley I."/>
            <person name="Horton D.L."/>
            <person name="Alikhan N.F."/>
            <person name="Baker D."/>
            <person name="Gharbi K."/>
            <person name="Hall N."/>
            <person name="Watson M."/>
            <person name="Adriaenssens E.M."/>
            <person name="Foster-Nyarko E."/>
            <person name="Jarju S."/>
            <person name="Secka A."/>
            <person name="Antonio M."/>
            <person name="Oren A."/>
            <person name="Chaudhuri R.R."/>
            <person name="La Ragione R."/>
            <person name="Hildebrand F."/>
            <person name="Pallen M.J."/>
        </authorList>
    </citation>
    <scope>NUCLEOTIDE SEQUENCE</scope>
    <source>
        <strain evidence="9">CHK165-2605</strain>
    </source>
</reference>
<dbReference type="PANTHER" id="PTHR30582:SF33">
    <property type="entry name" value="EXPORTED PROTEIN"/>
    <property type="match status" value="1"/>
</dbReference>
<organism evidence="9 10">
    <name type="scientific">Candidatus Mediterraneibacter gallistercoris</name>
    <dbReference type="NCBI Taxonomy" id="2838671"/>
    <lineage>
        <taxon>Bacteria</taxon>
        <taxon>Bacillati</taxon>
        <taxon>Bacillota</taxon>
        <taxon>Clostridia</taxon>
        <taxon>Lachnospirales</taxon>
        <taxon>Lachnospiraceae</taxon>
        <taxon>Mediterraneibacter</taxon>
    </lineage>
</organism>
<dbReference type="PANTHER" id="PTHR30582">
    <property type="entry name" value="L,D-TRANSPEPTIDASE"/>
    <property type="match status" value="1"/>
</dbReference>
<dbReference type="Gene3D" id="3.10.20.800">
    <property type="match status" value="1"/>
</dbReference>
<dbReference type="InterPro" id="IPR038063">
    <property type="entry name" value="Transpep_catalytic_dom"/>
</dbReference>
<feature type="active site" description="Proton donor/acceptor" evidence="6">
    <location>
        <position position="437"/>
    </location>
</feature>
<dbReference type="SUPFAM" id="SSF143985">
    <property type="entry name" value="L,D-transpeptidase pre-catalytic domain-like"/>
    <property type="match status" value="1"/>
</dbReference>
<dbReference type="PROSITE" id="PS52029">
    <property type="entry name" value="LD_TPASE"/>
    <property type="match status" value="1"/>
</dbReference>
<evidence type="ECO:0000313" key="10">
    <source>
        <dbReference type="Proteomes" id="UP000823895"/>
    </source>
</evidence>
<name>A0A9D2P2L2_9FIRM</name>
<dbReference type="CDD" id="cd16913">
    <property type="entry name" value="YkuD_like"/>
    <property type="match status" value="1"/>
</dbReference>
<sequence length="485" mass="53613">MTLGLVKTGNEGGRMGKTGKFRKILYIAAGCLAAIALVYFGIAFYFRSHYLFNTEINGHDVSGKTVRQAEQMLKDAVGQFEVELIEVDGSRESIAGADIGLKYESAENLEKILNGQKYILWPEAFFRNNTDEVKIEVSYDADMLTEKINSLQAVTGEQTPAVSAYPKFDGKQYVIEPEQYGTAVQRDVLEERIASAIENLQNSLDLESEKCYAEPLYTAASAEVKAACDRMNQYCKAKIVYPMTEKVVVDASVISEWLSVDDKMQVSISEDAVRRWLEEFGDKYDTVGTIRSFTTPAGRETKVSGGTYGWSINEIAEYDVIVDAVKNGKTLEREPEYYIGGTAATHAMPDWGDTYVDVDLSEQHMWYVVDGSIALETDVVTGQPIPERITPEGTYSILEKGRNQVLTGAINPATGEPSYRTPVSYWMRVTWSGIGLHDATWQSAFGGTLNQTPGIGSHGCINMPLDQAAALYDILEVGTPVVIHY</sequence>
<dbReference type="Pfam" id="PF03734">
    <property type="entry name" value="YkuD"/>
    <property type="match status" value="1"/>
</dbReference>
<feature type="active site" description="Nucleophile" evidence="6">
    <location>
        <position position="460"/>
    </location>
</feature>
<gene>
    <name evidence="9" type="ORF">H9756_00435</name>
</gene>
<evidence type="ECO:0000259" key="8">
    <source>
        <dbReference type="PROSITE" id="PS52029"/>
    </source>
</evidence>
<dbReference type="Pfam" id="PF12229">
    <property type="entry name" value="PG_binding_4"/>
    <property type="match status" value="2"/>
</dbReference>
<dbReference type="EMBL" id="DWWI01000012">
    <property type="protein sequence ID" value="HJC42146.1"/>
    <property type="molecule type" value="Genomic_DNA"/>
</dbReference>
<dbReference type="GO" id="GO:0071555">
    <property type="term" value="P:cell wall organization"/>
    <property type="evidence" value="ECO:0007669"/>
    <property type="project" value="UniProtKB-UniRule"/>
</dbReference>
<evidence type="ECO:0000313" key="9">
    <source>
        <dbReference type="EMBL" id="HJC42146.1"/>
    </source>
</evidence>
<evidence type="ECO:0000256" key="1">
    <source>
        <dbReference type="ARBA" id="ARBA00004752"/>
    </source>
</evidence>
<evidence type="ECO:0000256" key="6">
    <source>
        <dbReference type="PROSITE-ProRule" id="PRU01373"/>
    </source>
</evidence>
<dbReference type="Gene3D" id="2.40.440.10">
    <property type="entry name" value="L,D-transpeptidase catalytic domain-like"/>
    <property type="match status" value="1"/>
</dbReference>
<protein>
    <submittedName>
        <fullName evidence="9">L,D-transpeptidase/peptidoglycan binding protein</fullName>
    </submittedName>
</protein>
<reference evidence="9" key="2">
    <citation type="submission" date="2021-04" db="EMBL/GenBank/DDBJ databases">
        <authorList>
            <person name="Gilroy R."/>
        </authorList>
    </citation>
    <scope>NUCLEOTIDE SEQUENCE</scope>
    <source>
        <strain evidence="9">CHK165-2605</strain>
    </source>
</reference>
<keyword evidence="2" id="KW-0808">Transferase</keyword>
<dbReference type="InterPro" id="IPR022029">
    <property type="entry name" value="YoaR-like_PG-bd"/>
</dbReference>
<feature type="transmembrane region" description="Helical" evidence="7">
    <location>
        <begin position="24"/>
        <end position="46"/>
    </location>
</feature>
<proteinExistence type="predicted"/>
<dbReference type="AlphaFoldDB" id="A0A9D2P2L2"/>
<evidence type="ECO:0000256" key="2">
    <source>
        <dbReference type="ARBA" id="ARBA00022679"/>
    </source>
</evidence>
<dbReference type="GO" id="GO:0005576">
    <property type="term" value="C:extracellular region"/>
    <property type="evidence" value="ECO:0007669"/>
    <property type="project" value="TreeGrafter"/>
</dbReference>
<accession>A0A9D2P2L2</accession>
<dbReference type="SUPFAM" id="SSF141523">
    <property type="entry name" value="L,D-transpeptidase catalytic domain-like"/>
    <property type="match status" value="1"/>
</dbReference>
<comment type="caution">
    <text evidence="9">The sequence shown here is derived from an EMBL/GenBank/DDBJ whole genome shotgun (WGS) entry which is preliminary data.</text>
</comment>
<dbReference type="Proteomes" id="UP000823895">
    <property type="component" value="Unassembled WGS sequence"/>
</dbReference>
<keyword evidence="4 6" id="KW-0573">Peptidoglycan synthesis</keyword>
<comment type="pathway">
    <text evidence="1 6">Cell wall biogenesis; peptidoglycan biosynthesis.</text>
</comment>
<keyword evidence="5 6" id="KW-0961">Cell wall biogenesis/degradation</keyword>
<keyword evidence="7" id="KW-0472">Membrane</keyword>
<keyword evidence="7" id="KW-0812">Transmembrane</keyword>
<keyword evidence="7" id="KW-1133">Transmembrane helix</keyword>
<feature type="domain" description="L,D-TPase catalytic" evidence="8">
    <location>
        <begin position="354"/>
        <end position="484"/>
    </location>
</feature>
<dbReference type="GO" id="GO:0018104">
    <property type="term" value="P:peptidoglycan-protein cross-linking"/>
    <property type="evidence" value="ECO:0007669"/>
    <property type="project" value="TreeGrafter"/>
</dbReference>
<keyword evidence="3 6" id="KW-0133">Cell shape</keyword>